<sequence length="66" mass="7594">FSGAKRLEFLRTQTKRKGLRIQIVNKKSVLSASKTQFLSFSLFFVHENIEENILAQNSNGSSPWKH</sequence>
<protein>
    <submittedName>
        <fullName evidence="1">Uncharacterized protein</fullName>
    </submittedName>
</protein>
<reference evidence="1" key="1">
    <citation type="journal article" date="2021" name="PeerJ">
        <title>Extensive microbial diversity within the chicken gut microbiome revealed by metagenomics and culture.</title>
        <authorList>
            <person name="Gilroy R."/>
            <person name="Ravi A."/>
            <person name="Getino M."/>
            <person name="Pursley I."/>
            <person name="Horton D.L."/>
            <person name="Alikhan N.F."/>
            <person name="Baker D."/>
            <person name="Gharbi K."/>
            <person name="Hall N."/>
            <person name="Watson M."/>
            <person name="Adriaenssens E.M."/>
            <person name="Foster-Nyarko E."/>
            <person name="Jarju S."/>
            <person name="Secka A."/>
            <person name="Antonio M."/>
            <person name="Oren A."/>
            <person name="Chaudhuri R.R."/>
            <person name="La Ragione R."/>
            <person name="Hildebrand F."/>
            <person name="Pallen M.J."/>
        </authorList>
    </citation>
    <scope>NUCLEOTIDE SEQUENCE</scope>
    <source>
        <strain evidence="1">CHK183-1962</strain>
    </source>
</reference>
<dbReference type="Proteomes" id="UP000886890">
    <property type="component" value="Unassembled WGS sequence"/>
</dbReference>
<comment type="caution">
    <text evidence="1">The sequence shown here is derived from an EMBL/GenBank/DDBJ whole genome shotgun (WGS) entry which is preliminary data.</text>
</comment>
<feature type="non-terminal residue" evidence="1">
    <location>
        <position position="1"/>
    </location>
</feature>
<name>A0A9D2BHL8_9FIRM</name>
<accession>A0A9D2BHL8</accession>
<gene>
    <name evidence="1" type="ORF">H9734_02090</name>
</gene>
<dbReference type="AlphaFoldDB" id="A0A9D2BHL8"/>
<organism evidence="1 2">
    <name type="scientific">Candidatus Fusicatenibacter merdavium</name>
    <dbReference type="NCBI Taxonomy" id="2838600"/>
    <lineage>
        <taxon>Bacteria</taxon>
        <taxon>Bacillati</taxon>
        <taxon>Bacillota</taxon>
        <taxon>Clostridia</taxon>
        <taxon>Lachnospirales</taxon>
        <taxon>Lachnospiraceae</taxon>
        <taxon>Fusicatenibacter</taxon>
    </lineage>
</organism>
<proteinExistence type="predicted"/>
<dbReference type="EMBL" id="DXEK01000033">
    <property type="protein sequence ID" value="HIX76378.1"/>
    <property type="molecule type" value="Genomic_DNA"/>
</dbReference>
<reference evidence="1" key="2">
    <citation type="submission" date="2021-04" db="EMBL/GenBank/DDBJ databases">
        <authorList>
            <person name="Gilroy R."/>
        </authorList>
    </citation>
    <scope>NUCLEOTIDE SEQUENCE</scope>
    <source>
        <strain evidence="1">CHK183-1962</strain>
    </source>
</reference>
<evidence type="ECO:0000313" key="2">
    <source>
        <dbReference type="Proteomes" id="UP000886890"/>
    </source>
</evidence>
<evidence type="ECO:0000313" key="1">
    <source>
        <dbReference type="EMBL" id="HIX76378.1"/>
    </source>
</evidence>